<dbReference type="AlphaFoldDB" id="A0AA96LC62"/>
<feature type="transmembrane region" description="Helical" evidence="7">
    <location>
        <begin position="223"/>
        <end position="246"/>
    </location>
</feature>
<evidence type="ECO:0000313" key="9">
    <source>
        <dbReference type="EMBL" id="WNQ09560.1"/>
    </source>
</evidence>
<dbReference type="PANTHER" id="PTHR43227:SF11">
    <property type="entry name" value="BLL4140 PROTEIN"/>
    <property type="match status" value="1"/>
</dbReference>
<dbReference type="EMBL" id="CP130318">
    <property type="protein sequence ID" value="WNQ09560.1"/>
    <property type="molecule type" value="Genomic_DNA"/>
</dbReference>
<dbReference type="InterPro" id="IPR000515">
    <property type="entry name" value="MetI-like"/>
</dbReference>
<evidence type="ECO:0000256" key="4">
    <source>
        <dbReference type="ARBA" id="ARBA00022692"/>
    </source>
</evidence>
<evidence type="ECO:0000256" key="1">
    <source>
        <dbReference type="ARBA" id="ARBA00004651"/>
    </source>
</evidence>
<protein>
    <submittedName>
        <fullName evidence="9">ABC transporter permease subunit</fullName>
    </submittedName>
</protein>
<feature type="domain" description="ABC transmembrane type-1" evidence="8">
    <location>
        <begin position="88"/>
        <end position="303"/>
    </location>
</feature>
<dbReference type="InterPro" id="IPR050809">
    <property type="entry name" value="UgpAE/MalFG_permease"/>
</dbReference>
<dbReference type="Pfam" id="PF00528">
    <property type="entry name" value="BPD_transp_1"/>
    <property type="match status" value="1"/>
</dbReference>
<dbReference type="CDD" id="cd06261">
    <property type="entry name" value="TM_PBP2"/>
    <property type="match status" value="1"/>
</dbReference>
<dbReference type="KEGG" id="paun:MJA45_18215"/>
<dbReference type="SUPFAM" id="SSF161098">
    <property type="entry name" value="MetI-like"/>
    <property type="match status" value="1"/>
</dbReference>
<evidence type="ECO:0000256" key="2">
    <source>
        <dbReference type="ARBA" id="ARBA00022448"/>
    </source>
</evidence>
<keyword evidence="2 7" id="KW-0813">Transport</keyword>
<sequence length="316" mass="35689">MLEQPLSADAVHPVHRRRKKNYFLKHWAIYSMILPGLAYFVLFRYIPIGGSIIAFQDYNIFNGVLHSRYVGLKHFENLFAYPDLMRIIKNTLLLSLYQLVFGFPAPIILALLLNEMRKLVFKRLLQTVLYLPHFLSWVIVGGLFISFLSPSTGLLNEVVKAFGGTPVFFMQEPAYIRSIIVVSGIWKEVGWGTILYLAALAGINPELYEAAEVDGAGRLRQTWSITLPSLLPTIVVLLLLRIGSILDTGFEQVYMFMNPLNTVNSEVFDTYIYRVGLLGAQYSYTTAIGIFKSVVGFILLMGANQLSRRATGESIY</sequence>
<keyword evidence="6 7" id="KW-0472">Membrane</keyword>
<keyword evidence="3" id="KW-1003">Cell membrane</keyword>
<evidence type="ECO:0000259" key="8">
    <source>
        <dbReference type="PROSITE" id="PS50928"/>
    </source>
</evidence>
<keyword evidence="4 7" id="KW-0812">Transmembrane</keyword>
<gene>
    <name evidence="9" type="ORF">MJA45_18215</name>
</gene>
<dbReference type="GO" id="GO:0055085">
    <property type="term" value="P:transmembrane transport"/>
    <property type="evidence" value="ECO:0007669"/>
    <property type="project" value="InterPro"/>
</dbReference>
<evidence type="ECO:0000256" key="7">
    <source>
        <dbReference type="RuleBase" id="RU363032"/>
    </source>
</evidence>
<comment type="subcellular location">
    <subcellularLocation>
        <location evidence="1 7">Cell membrane</location>
        <topology evidence="1 7">Multi-pass membrane protein</topology>
    </subcellularLocation>
</comment>
<dbReference type="GO" id="GO:0005886">
    <property type="term" value="C:plasma membrane"/>
    <property type="evidence" value="ECO:0007669"/>
    <property type="project" value="UniProtKB-SubCell"/>
</dbReference>
<dbReference type="Proteomes" id="UP001305702">
    <property type="component" value="Chromosome"/>
</dbReference>
<dbReference type="Gene3D" id="1.10.3720.10">
    <property type="entry name" value="MetI-like"/>
    <property type="match status" value="1"/>
</dbReference>
<keyword evidence="5 7" id="KW-1133">Transmembrane helix</keyword>
<evidence type="ECO:0000256" key="3">
    <source>
        <dbReference type="ARBA" id="ARBA00022475"/>
    </source>
</evidence>
<feature type="transmembrane region" description="Helical" evidence="7">
    <location>
        <begin position="134"/>
        <end position="155"/>
    </location>
</feature>
<accession>A0AA96LC62</accession>
<reference evidence="9 10" key="1">
    <citation type="submission" date="2022-02" db="EMBL/GenBank/DDBJ databases">
        <title>Paenibacillus sp. MBLB1776 Whole Genome Shotgun Sequencing.</title>
        <authorList>
            <person name="Hwang C.Y."/>
            <person name="Cho E.-S."/>
            <person name="Seo M.-J."/>
        </authorList>
    </citation>
    <scope>NUCLEOTIDE SEQUENCE [LARGE SCALE GENOMIC DNA]</scope>
    <source>
        <strain evidence="9 10">MBLB1776</strain>
    </source>
</reference>
<keyword evidence="10" id="KW-1185">Reference proteome</keyword>
<dbReference type="InterPro" id="IPR035906">
    <property type="entry name" value="MetI-like_sf"/>
</dbReference>
<feature type="transmembrane region" description="Helical" evidence="7">
    <location>
        <begin position="27"/>
        <end position="46"/>
    </location>
</feature>
<name>A0AA96LC62_9BACL</name>
<proteinExistence type="inferred from homology"/>
<dbReference type="RefSeq" id="WP_315603332.1">
    <property type="nucleotide sequence ID" value="NZ_CP130318.1"/>
</dbReference>
<dbReference type="PANTHER" id="PTHR43227">
    <property type="entry name" value="BLL4140 PROTEIN"/>
    <property type="match status" value="1"/>
</dbReference>
<organism evidence="9 10">
    <name type="scientific">Paenibacillus aurantius</name>
    <dbReference type="NCBI Taxonomy" id="2918900"/>
    <lineage>
        <taxon>Bacteria</taxon>
        <taxon>Bacillati</taxon>
        <taxon>Bacillota</taxon>
        <taxon>Bacilli</taxon>
        <taxon>Bacillales</taxon>
        <taxon>Paenibacillaceae</taxon>
        <taxon>Paenibacillus</taxon>
    </lineage>
</organism>
<comment type="similarity">
    <text evidence="7">Belongs to the binding-protein-dependent transport system permease family.</text>
</comment>
<feature type="transmembrane region" description="Helical" evidence="7">
    <location>
        <begin position="282"/>
        <end position="301"/>
    </location>
</feature>
<feature type="transmembrane region" description="Helical" evidence="7">
    <location>
        <begin position="92"/>
        <end position="113"/>
    </location>
</feature>
<feature type="transmembrane region" description="Helical" evidence="7">
    <location>
        <begin position="175"/>
        <end position="203"/>
    </location>
</feature>
<evidence type="ECO:0000313" key="10">
    <source>
        <dbReference type="Proteomes" id="UP001305702"/>
    </source>
</evidence>
<dbReference type="PROSITE" id="PS50928">
    <property type="entry name" value="ABC_TM1"/>
    <property type="match status" value="1"/>
</dbReference>
<evidence type="ECO:0000256" key="5">
    <source>
        <dbReference type="ARBA" id="ARBA00022989"/>
    </source>
</evidence>
<evidence type="ECO:0000256" key="6">
    <source>
        <dbReference type="ARBA" id="ARBA00023136"/>
    </source>
</evidence>